<reference evidence="2" key="2">
    <citation type="journal article" date="2023" name="Infect Dis Poverty">
        <title>Chromosome-scale genome of the human blood fluke Schistosoma mekongi and its implications for public health.</title>
        <authorList>
            <person name="Zhou M."/>
            <person name="Xu L."/>
            <person name="Xu D."/>
            <person name="Chen W."/>
            <person name="Khan J."/>
            <person name="Hu Y."/>
            <person name="Huang H."/>
            <person name="Wei H."/>
            <person name="Zhang Y."/>
            <person name="Chusongsang P."/>
            <person name="Tanasarnprasert K."/>
            <person name="Hu X."/>
            <person name="Limpanont Y."/>
            <person name="Lv Z."/>
        </authorList>
    </citation>
    <scope>NUCLEOTIDE SEQUENCE</scope>
    <source>
        <strain evidence="2">LV_2022a</strain>
    </source>
</reference>
<feature type="region of interest" description="Disordered" evidence="1">
    <location>
        <begin position="73"/>
        <end position="102"/>
    </location>
</feature>
<dbReference type="AlphaFoldDB" id="A0AAE1ZES6"/>
<comment type="caution">
    <text evidence="2">The sequence shown here is derived from an EMBL/GenBank/DDBJ whole genome shotgun (WGS) entry which is preliminary data.</text>
</comment>
<feature type="compositionally biased region" description="Polar residues" evidence="1">
    <location>
        <begin position="82"/>
        <end position="97"/>
    </location>
</feature>
<accession>A0AAE1ZES6</accession>
<dbReference type="EMBL" id="JALJAT010000002">
    <property type="protein sequence ID" value="KAK4472144.1"/>
    <property type="molecule type" value="Genomic_DNA"/>
</dbReference>
<proteinExistence type="predicted"/>
<evidence type="ECO:0000313" key="3">
    <source>
        <dbReference type="Proteomes" id="UP001292079"/>
    </source>
</evidence>
<organism evidence="2 3">
    <name type="scientific">Schistosoma mekongi</name>
    <name type="common">Parasitic worm</name>
    <dbReference type="NCBI Taxonomy" id="38744"/>
    <lineage>
        <taxon>Eukaryota</taxon>
        <taxon>Metazoa</taxon>
        <taxon>Spiralia</taxon>
        <taxon>Lophotrochozoa</taxon>
        <taxon>Platyhelminthes</taxon>
        <taxon>Trematoda</taxon>
        <taxon>Digenea</taxon>
        <taxon>Strigeidida</taxon>
        <taxon>Schistosomatoidea</taxon>
        <taxon>Schistosomatidae</taxon>
        <taxon>Schistosoma</taxon>
    </lineage>
</organism>
<name>A0AAE1ZES6_SCHME</name>
<evidence type="ECO:0000256" key="1">
    <source>
        <dbReference type="SAM" id="MobiDB-lite"/>
    </source>
</evidence>
<protein>
    <submittedName>
        <fullName evidence="2">Uncharacterized protein</fullName>
    </submittedName>
</protein>
<gene>
    <name evidence="2" type="ORF">MN116_000442</name>
</gene>
<sequence>MNMYFKFNVSVICTSYFSSFNDQLLSELTRLRGELSSHREYANHTALDNIHNLVHKNESRGLTNGIRYHNISASSSSSSSSTNLVNGTQHSLINNHSSDPDLQERLRESEAKLKRVMETLIAVKHEAQNLKLG</sequence>
<dbReference type="Proteomes" id="UP001292079">
    <property type="component" value="Unassembled WGS sequence"/>
</dbReference>
<reference evidence="2" key="1">
    <citation type="submission" date="2022-04" db="EMBL/GenBank/DDBJ databases">
        <authorList>
            <person name="Xu L."/>
            <person name="Lv Z."/>
        </authorList>
    </citation>
    <scope>NUCLEOTIDE SEQUENCE</scope>
    <source>
        <strain evidence="2">LV_2022a</strain>
    </source>
</reference>
<evidence type="ECO:0000313" key="2">
    <source>
        <dbReference type="EMBL" id="KAK4472144.1"/>
    </source>
</evidence>
<keyword evidence="3" id="KW-1185">Reference proteome</keyword>